<dbReference type="PANTHER" id="PTHR33164">
    <property type="entry name" value="TRANSCRIPTIONAL REGULATOR, MARR FAMILY"/>
    <property type="match status" value="1"/>
</dbReference>
<dbReference type="InterPro" id="IPR000835">
    <property type="entry name" value="HTH_MarR-typ"/>
</dbReference>
<evidence type="ECO:0000259" key="2">
    <source>
        <dbReference type="PROSITE" id="PS50995"/>
    </source>
</evidence>
<dbReference type="RefSeq" id="WP_140010805.1">
    <property type="nucleotide sequence ID" value="NZ_JBHMDG010000002.1"/>
</dbReference>
<dbReference type="SMART" id="SM00347">
    <property type="entry name" value="HTH_MARR"/>
    <property type="match status" value="1"/>
</dbReference>
<dbReference type="InterPro" id="IPR039422">
    <property type="entry name" value="MarR/SlyA-like"/>
</dbReference>
<reference evidence="3 4" key="1">
    <citation type="submission" date="2024-09" db="EMBL/GenBank/DDBJ databases">
        <authorList>
            <person name="Sun Q."/>
            <person name="Mori K."/>
        </authorList>
    </citation>
    <scope>NUCLEOTIDE SEQUENCE [LARGE SCALE GENOMIC DNA]</scope>
    <source>
        <strain evidence="3 4">JCM 9626</strain>
    </source>
</reference>
<dbReference type="PANTHER" id="PTHR33164:SF5">
    <property type="entry name" value="ORGANIC HYDROPEROXIDE RESISTANCE TRANSCRIPTIONAL REGULATOR"/>
    <property type="match status" value="1"/>
</dbReference>
<dbReference type="PROSITE" id="PS50995">
    <property type="entry name" value="HTH_MARR_2"/>
    <property type="match status" value="1"/>
</dbReference>
<dbReference type="PRINTS" id="PR00598">
    <property type="entry name" value="HTHMARR"/>
</dbReference>
<accession>A0ABV5K805</accession>
<dbReference type="Pfam" id="PF01047">
    <property type="entry name" value="MarR"/>
    <property type="match status" value="1"/>
</dbReference>
<dbReference type="EMBL" id="JBHMDG010000002">
    <property type="protein sequence ID" value="MFB9312000.1"/>
    <property type="molecule type" value="Genomic_DNA"/>
</dbReference>
<dbReference type="InterPro" id="IPR036390">
    <property type="entry name" value="WH_DNA-bd_sf"/>
</dbReference>
<organism evidence="3 4">
    <name type="scientific">Nocardioides plantarum</name>
    <dbReference type="NCBI Taxonomy" id="29299"/>
    <lineage>
        <taxon>Bacteria</taxon>
        <taxon>Bacillati</taxon>
        <taxon>Actinomycetota</taxon>
        <taxon>Actinomycetes</taxon>
        <taxon>Propionibacteriales</taxon>
        <taxon>Nocardioidaceae</taxon>
        <taxon>Nocardioides</taxon>
    </lineage>
</organism>
<sequence>MAATLPPSAAELDELLCFDLYAAQRAVTAAYRPVLGRLGLTYPQYLVLVLLWGREECTVREVAEALRLDHGTLTPLLRRMETAGLLTRTRGTDDERTVRLRLTDVGAELEEHRDDVQCQIADAMGLHDRDVAALQRLLRRVGDATRAAVEDTEV</sequence>
<gene>
    <name evidence="3" type="ORF">ACFFRI_02995</name>
</gene>
<protein>
    <submittedName>
        <fullName evidence="3">MarR family winged helix-turn-helix transcriptional regulator</fullName>
    </submittedName>
</protein>
<evidence type="ECO:0000313" key="4">
    <source>
        <dbReference type="Proteomes" id="UP001589750"/>
    </source>
</evidence>
<dbReference type="Gene3D" id="1.10.10.10">
    <property type="entry name" value="Winged helix-like DNA-binding domain superfamily/Winged helix DNA-binding domain"/>
    <property type="match status" value="1"/>
</dbReference>
<name>A0ABV5K805_9ACTN</name>
<feature type="domain" description="HTH marR-type" evidence="2">
    <location>
        <begin position="13"/>
        <end position="143"/>
    </location>
</feature>
<dbReference type="Proteomes" id="UP001589750">
    <property type="component" value="Unassembled WGS sequence"/>
</dbReference>
<dbReference type="SUPFAM" id="SSF46785">
    <property type="entry name" value="Winged helix' DNA-binding domain"/>
    <property type="match status" value="1"/>
</dbReference>
<comment type="subcellular location">
    <subcellularLocation>
        <location evidence="1">Cytoplasm</location>
    </subcellularLocation>
</comment>
<comment type="caution">
    <text evidence="3">The sequence shown here is derived from an EMBL/GenBank/DDBJ whole genome shotgun (WGS) entry which is preliminary data.</text>
</comment>
<keyword evidence="4" id="KW-1185">Reference proteome</keyword>
<evidence type="ECO:0000256" key="1">
    <source>
        <dbReference type="ARBA" id="ARBA00004496"/>
    </source>
</evidence>
<evidence type="ECO:0000313" key="3">
    <source>
        <dbReference type="EMBL" id="MFB9312000.1"/>
    </source>
</evidence>
<proteinExistence type="predicted"/>
<dbReference type="InterPro" id="IPR036388">
    <property type="entry name" value="WH-like_DNA-bd_sf"/>
</dbReference>